<name>A0ABZ2RKK1_ECTME</name>
<dbReference type="EMBL" id="CP148074">
    <property type="protein sequence ID" value="WXL27526.1"/>
    <property type="molecule type" value="Genomic_DNA"/>
</dbReference>
<dbReference type="PANTHER" id="PTHR11102:SF159">
    <property type="entry name" value="SEL1 REPEAT FAMILY PROTEIN"/>
    <property type="match status" value="1"/>
</dbReference>
<reference evidence="3 4" key="1">
    <citation type="submission" date="2024-03" db="EMBL/GenBank/DDBJ databases">
        <title>Complete genome of BD2.</title>
        <authorList>
            <person name="Cao G."/>
        </authorList>
    </citation>
    <scope>NUCLEOTIDE SEQUENCE [LARGE SCALE GENOMIC DNA]</scope>
    <source>
        <strain evidence="3 4">BD2</strain>
    </source>
</reference>
<accession>A0ABZ2RKK1</accession>
<feature type="chain" id="PRO_5047275248" evidence="2">
    <location>
        <begin position="24"/>
        <end position="290"/>
    </location>
</feature>
<keyword evidence="2" id="KW-0732">Signal</keyword>
<dbReference type="InterPro" id="IPR011990">
    <property type="entry name" value="TPR-like_helical_dom_sf"/>
</dbReference>
<organism evidence="3 4">
    <name type="scientific">Ectopseudomonas mendocina</name>
    <name type="common">Pseudomonas mendocina</name>
    <dbReference type="NCBI Taxonomy" id="300"/>
    <lineage>
        <taxon>Bacteria</taxon>
        <taxon>Pseudomonadati</taxon>
        <taxon>Pseudomonadota</taxon>
        <taxon>Gammaproteobacteria</taxon>
        <taxon>Pseudomonadales</taxon>
        <taxon>Pseudomonadaceae</taxon>
        <taxon>Ectopseudomonas</taxon>
    </lineage>
</organism>
<dbReference type="Gene3D" id="1.25.40.10">
    <property type="entry name" value="Tetratricopeptide repeat domain"/>
    <property type="match status" value="1"/>
</dbReference>
<evidence type="ECO:0000313" key="4">
    <source>
        <dbReference type="Proteomes" id="UP001476583"/>
    </source>
</evidence>
<keyword evidence="4" id="KW-1185">Reference proteome</keyword>
<evidence type="ECO:0000256" key="1">
    <source>
        <dbReference type="SAM" id="MobiDB-lite"/>
    </source>
</evidence>
<dbReference type="PANTHER" id="PTHR11102">
    <property type="entry name" value="SEL-1-LIKE PROTEIN"/>
    <property type="match status" value="1"/>
</dbReference>
<protein>
    <submittedName>
        <fullName evidence="3">Tetratricopeptide repeat protein</fullName>
    </submittedName>
</protein>
<dbReference type="Proteomes" id="UP001476583">
    <property type="component" value="Chromosome"/>
</dbReference>
<dbReference type="Pfam" id="PF08238">
    <property type="entry name" value="Sel1"/>
    <property type="match status" value="4"/>
</dbReference>
<sequence length="290" mass="33187">MQQQLIKLTLAITLLFTGAQVMAYEFKCTHEKDTAPHLDQVADGWFQQARKASKERLPNWQQVAQLYQQAVDKQHWKAMHNLAELYLRGKGVPKDTNKAIDLYQQMIDLDVPLGYYDMGVMVQRGVGVVQSDKDAMLFLLKAADLGNPNAQTRIGYIYIYDKHQDAIGIEYLKCAARQDFADANFKLASYSKNVDANYPVAMYYYQRAAALGEPKGALNIRDAFRDGDFQYGKNEKIAEAYNKVFRSLQDNPDLRFPNLAKEYPLPPHPTQGYHADKDINWKPTGRDDDY</sequence>
<evidence type="ECO:0000256" key="2">
    <source>
        <dbReference type="SAM" id="SignalP"/>
    </source>
</evidence>
<proteinExistence type="predicted"/>
<dbReference type="SMART" id="SM00671">
    <property type="entry name" value="SEL1"/>
    <property type="match status" value="4"/>
</dbReference>
<gene>
    <name evidence="3" type="ORF">WG219_08745</name>
</gene>
<dbReference type="InterPro" id="IPR050767">
    <property type="entry name" value="Sel1_AlgK"/>
</dbReference>
<feature type="signal peptide" evidence="2">
    <location>
        <begin position="1"/>
        <end position="23"/>
    </location>
</feature>
<evidence type="ECO:0000313" key="3">
    <source>
        <dbReference type="EMBL" id="WXL27526.1"/>
    </source>
</evidence>
<feature type="compositionally biased region" description="Basic and acidic residues" evidence="1">
    <location>
        <begin position="274"/>
        <end position="290"/>
    </location>
</feature>
<dbReference type="SUPFAM" id="SSF81901">
    <property type="entry name" value="HCP-like"/>
    <property type="match status" value="1"/>
</dbReference>
<dbReference type="InterPro" id="IPR006597">
    <property type="entry name" value="Sel1-like"/>
</dbReference>
<feature type="region of interest" description="Disordered" evidence="1">
    <location>
        <begin position="259"/>
        <end position="290"/>
    </location>
</feature>